<dbReference type="Proteomes" id="UP000299102">
    <property type="component" value="Unassembled WGS sequence"/>
</dbReference>
<keyword evidence="2" id="KW-1185">Reference proteome</keyword>
<dbReference type="AlphaFoldDB" id="A0A4C1T8N5"/>
<proteinExistence type="predicted"/>
<organism evidence="1 2">
    <name type="scientific">Eumeta variegata</name>
    <name type="common">Bagworm moth</name>
    <name type="synonym">Eumeta japonica</name>
    <dbReference type="NCBI Taxonomy" id="151549"/>
    <lineage>
        <taxon>Eukaryota</taxon>
        <taxon>Metazoa</taxon>
        <taxon>Ecdysozoa</taxon>
        <taxon>Arthropoda</taxon>
        <taxon>Hexapoda</taxon>
        <taxon>Insecta</taxon>
        <taxon>Pterygota</taxon>
        <taxon>Neoptera</taxon>
        <taxon>Endopterygota</taxon>
        <taxon>Lepidoptera</taxon>
        <taxon>Glossata</taxon>
        <taxon>Ditrysia</taxon>
        <taxon>Tineoidea</taxon>
        <taxon>Psychidae</taxon>
        <taxon>Oiketicinae</taxon>
        <taxon>Eumeta</taxon>
    </lineage>
</organism>
<evidence type="ECO:0000313" key="1">
    <source>
        <dbReference type="EMBL" id="GBP09910.1"/>
    </source>
</evidence>
<gene>
    <name evidence="1" type="ORF">EVAR_92453_1</name>
</gene>
<comment type="caution">
    <text evidence="1">The sequence shown here is derived from an EMBL/GenBank/DDBJ whole genome shotgun (WGS) entry which is preliminary data.</text>
</comment>
<name>A0A4C1T8N5_EUMVA</name>
<evidence type="ECO:0000313" key="2">
    <source>
        <dbReference type="Proteomes" id="UP000299102"/>
    </source>
</evidence>
<sequence>MVREQTDGFDFSFADMKKAVAVDLPFTGAEIKMALEAFDPKIAPGIDGFTVDICYAAVGLNLVLFLAIANKCLDLKHLPKALEGSCHKGNSEAQKGQLLP</sequence>
<accession>A0A4C1T8N5</accession>
<dbReference type="EMBL" id="BGZK01000038">
    <property type="protein sequence ID" value="GBP09910.1"/>
    <property type="molecule type" value="Genomic_DNA"/>
</dbReference>
<protein>
    <submittedName>
        <fullName evidence="1">Uncharacterized protein</fullName>
    </submittedName>
</protein>
<reference evidence="1 2" key="1">
    <citation type="journal article" date="2019" name="Commun. Biol.">
        <title>The bagworm genome reveals a unique fibroin gene that provides high tensile strength.</title>
        <authorList>
            <person name="Kono N."/>
            <person name="Nakamura H."/>
            <person name="Ohtoshi R."/>
            <person name="Tomita M."/>
            <person name="Numata K."/>
            <person name="Arakawa K."/>
        </authorList>
    </citation>
    <scope>NUCLEOTIDE SEQUENCE [LARGE SCALE GENOMIC DNA]</scope>
</reference>
<dbReference type="OrthoDB" id="411871at2759"/>